<dbReference type="SUPFAM" id="SSF46689">
    <property type="entry name" value="Homeodomain-like"/>
    <property type="match status" value="1"/>
</dbReference>
<dbReference type="GO" id="GO:1901135">
    <property type="term" value="P:carbohydrate derivative metabolic process"/>
    <property type="evidence" value="ECO:0007669"/>
    <property type="project" value="InterPro"/>
</dbReference>
<dbReference type="SUPFAM" id="SSF53697">
    <property type="entry name" value="SIS domain"/>
    <property type="match status" value="1"/>
</dbReference>
<gene>
    <name evidence="6" type="ORF">OMES3154_00404</name>
</gene>
<dbReference type="InterPro" id="IPR009057">
    <property type="entry name" value="Homeodomain-like_sf"/>
</dbReference>
<protein>
    <submittedName>
        <fullName evidence="6">RpiR family transcriptional regulator</fullName>
    </submittedName>
</protein>
<dbReference type="InterPro" id="IPR035472">
    <property type="entry name" value="RpiR-like_SIS"/>
</dbReference>
<dbReference type="GO" id="GO:0003677">
    <property type="term" value="F:DNA binding"/>
    <property type="evidence" value="ECO:0007669"/>
    <property type="project" value="UniProtKB-KW"/>
</dbReference>
<evidence type="ECO:0000256" key="3">
    <source>
        <dbReference type="ARBA" id="ARBA00023163"/>
    </source>
</evidence>
<keyword evidence="1" id="KW-0805">Transcription regulation</keyword>
<dbReference type="GO" id="GO:0097367">
    <property type="term" value="F:carbohydrate derivative binding"/>
    <property type="evidence" value="ECO:0007669"/>
    <property type="project" value="InterPro"/>
</dbReference>
<dbReference type="PROSITE" id="PS51464">
    <property type="entry name" value="SIS"/>
    <property type="match status" value="1"/>
</dbReference>
<keyword evidence="2" id="KW-0238">DNA-binding</keyword>
<feature type="domain" description="SIS" evidence="5">
    <location>
        <begin position="112"/>
        <end position="252"/>
    </location>
</feature>
<dbReference type="Pfam" id="PF01380">
    <property type="entry name" value="SIS"/>
    <property type="match status" value="1"/>
</dbReference>
<evidence type="ECO:0000259" key="5">
    <source>
        <dbReference type="PROSITE" id="PS51464"/>
    </source>
</evidence>
<dbReference type="PROSITE" id="PS51071">
    <property type="entry name" value="HTH_RPIR"/>
    <property type="match status" value="1"/>
</dbReference>
<name>A0A6I8MAD0_9FUSO</name>
<dbReference type="InterPro" id="IPR036388">
    <property type="entry name" value="WH-like_DNA-bd_sf"/>
</dbReference>
<evidence type="ECO:0000256" key="1">
    <source>
        <dbReference type="ARBA" id="ARBA00023015"/>
    </source>
</evidence>
<dbReference type="Gene3D" id="3.40.50.10490">
    <property type="entry name" value="Glucose-6-phosphate isomerase like protein, domain 1"/>
    <property type="match status" value="1"/>
</dbReference>
<sequence>MKILTIIDSCYPNLSKQGKKVADYVKIKKQDIAIMSLQEISREIKVSEATITRFTRKLGFQGFTDFKLELAREDEMYLEKTNGNYMAKIANNISNMVSATKDLIDINELNKAIGYIENSKNIFTFGIGASGIAAKELQTRFLRFGKIIISESINHFQIMYSSILNEKDLVIAISLTGDTKDLIYPIEIAKKNGCKVIAITNHLLSPLAKLADATLLTAGRETPLDGGSLVSKISQLYVVDLLATGYAMNNKCEAIKSKEKIALSIAKRK</sequence>
<dbReference type="InterPro" id="IPR000281">
    <property type="entry name" value="HTH_RpiR"/>
</dbReference>
<accession>A0A6I8MAD0</accession>
<dbReference type="PANTHER" id="PTHR30514:SF1">
    <property type="entry name" value="HTH-TYPE TRANSCRIPTIONAL REGULATOR HEXR-RELATED"/>
    <property type="match status" value="1"/>
</dbReference>
<feature type="domain" description="HTH rpiR-type" evidence="4">
    <location>
        <begin position="1"/>
        <end position="77"/>
    </location>
</feature>
<evidence type="ECO:0000259" key="4">
    <source>
        <dbReference type="PROSITE" id="PS51071"/>
    </source>
</evidence>
<keyword evidence="3" id="KW-0804">Transcription</keyword>
<evidence type="ECO:0000313" key="7">
    <source>
        <dbReference type="Proteomes" id="UP000419017"/>
    </source>
</evidence>
<reference evidence="6 7" key="1">
    <citation type="submission" date="2019-10" db="EMBL/GenBank/DDBJ databases">
        <authorList>
            <person name="Blom J."/>
        </authorList>
    </citation>
    <scope>NUCLEOTIDE SEQUENCE [LARGE SCALE GENOMIC DNA]</scope>
    <source>
        <strain evidence="6 7">ES3154-GLU</strain>
    </source>
</reference>
<keyword evidence="7" id="KW-1185">Reference proteome</keyword>
<dbReference type="Pfam" id="PF01418">
    <property type="entry name" value="HTH_6"/>
    <property type="match status" value="1"/>
</dbReference>
<dbReference type="InterPro" id="IPR047640">
    <property type="entry name" value="RpiR-like"/>
</dbReference>
<evidence type="ECO:0000256" key="2">
    <source>
        <dbReference type="ARBA" id="ARBA00023125"/>
    </source>
</evidence>
<evidence type="ECO:0000313" key="6">
    <source>
        <dbReference type="EMBL" id="VWL85122.1"/>
    </source>
</evidence>
<dbReference type="GO" id="GO:0003700">
    <property type="term" value="F:DNA-binding transcription factor activity"/>
    <property type="evidence" value="ECO:0007669"/>
    <property type="project" value="InterPro"/>
</dbReference>
<dbReference type="CDD" id="cd05013">
    <property type="entry name" value="SIS_RpiR"/>
    <property type="match status" value="1"/>
</dbReference>
<dbReference type="RefSeq" id="WP_156683143.1">
    <property type="nucleotide sequence ID" value="NZ_CABWIB010000001.1"/>
</dbReference>
<dbReference type="AlphaFoldDB" id="A0A6I8MAD0"/>
<dbReference type="InterPro" id="IPR001347">
    <property type="entry name" value="SIS_dom"/>
</dbReference>
<proteinExistence type="predicted"/>
<dbReference type="Proteomes" id="UP000419017">
    <property type="component" value="Unassembled WGS sequence"/>
</dbReference>
<dbReference type="Gene3D" id="1.10.10.10">
    <property type="entry name" value="Winged helix-like DNA-binding domain superfamily/Winged helix DNA-binding domain"/>
    <property type="match status" value="1"/>
</dbReference>
<organism evidence="6 7">
    <name type="scientific">Oceanivirga miroungae</name>
    <dbReference type="NCBI Taxonomy" id="1130046"/>
    <lineage>
        <taxon>Bacteria</taxon>
        <taxon>Fusobacteriati</taxon>
        <taxon>Fusobacteriota</taxon>
        <taxon>Fusobacteriia</taxon>
        <taxon>Fusobacteriales</taxon>
        <taxon>Leptotrichiaceae</taxon>
        <taxon>Oceanivirga</taxon>
    </lineage>
</organism>
<dbReference type="PANTHER" id="PTHR30514">
    <property type="entry name" value="GLUCOKINASE"/>
    <property type="match status" value="1"/>
</dbReference>
<dbReference type="EMBL" id="CABWIB010000001">
    <property type="protein sequence ID" value="VWL85122.1"/>
    <property type="molecule type" value="Genomic_DNA"/>
</dbReference>
<dbReference type="InterPro" id="IPR046348">
    <property type="entry name" value="SIS_dom_sf"/>
</dbReference>